<reference evidence="1 2" key="1">
    <citation type="submission" date="2021-06" db="EMBL/GenBank/DDBJ databases">
        <title>Caerostris extrusa draft genome.</title>
        <authorList>
            <person name="Kono N."/>
            <person name="Arakawa K."/>
        </authorList>
    </citation>
    <scope>NUCLEOTIDE SEQUENCE [LARGE SCALE GENOMIC DNA]</scope>
</reference>
<keyword evidence="2" id="KW-1185">Reference proteome</keyword>
<proteinExistence type="predicted"/>
<accession>A0AAV4T3A6</accession>
<dbReference type="EMBL" id="BPLR01010549">
    <property type="protein sequence ID" value="GIY40027.1"/>
    <property type="molecule type" value="Genomic_DNA"/>
</dbReference>
<dbReference type="AlphaFoldDB" id="A0AAV4T3A6"/>
<dbReference type="Proteomes" id="UP001054945">
    <property type="component" value="Unassembled WGS sequence"/>
</dbReference>
<protein>
    <submittedName>
        <fullName evidence="1">Uncharacterized protein</fullName>
    </submittedName>
</protein>
<comment type="caution">
    <text evidence="1">The sequence shown here is derived from an EMBL/GenBank/DDBJ whole genome shotgun (WGS) entry which is preliminary data.</text>
</comment>
<sequence>MALHRIACPGLCPGLGRDFGSGRFFYGTRLNLFVVCGKERLVMTFFGGNPAAIFEVYWNGDTRTGNESISRAREIPGKWYCIESHVGALSWIRTGFWVREVLLQHTSPTCLWCVESKRLLDAPPLQESVSRSHANRCDNLSKRNGLLGPCSGNPRKWYCIESDVGALSWIRTGFRICEVLLRHTSQLVCGVWQTKRLVMTFSRGNTAAIFEVYWNGSTTSAKEAMW</sequence>
<name>A0AAV4T3A6_CAEEX</name>
<evidence type="ECO:0000313" key="2">
    <source>
        <dbReference type="Proteomes" id="UP001054945"/>
    </source>
</evidence>
<gene>
    <name evidence="1" type="ORF">CEXT_326811</name>
</gene>
<organism evidence="1 2">
    <name type="scientific">Caerostris extrusa</name>
    <name type="common">Bark spider</name>
    <name type="synonym">Caerostris bankana</name>
    <dbReference type="NCBI Taxonomy" id="172846"/>
    <lineage>
        <taxon>Eukaryota</taxon>
        <taxon>Metazoa</taxon>
        <taxon>Ecdysozoa</taxon>
        <taxon>Arthropoda</taxon>
        <taxon>Chelicerata</taxon>
        <taxon>Arachnida</taxon>
        <taxon>Araneae</taxon>
        <taxon>Araneomorphae</taxon>
        <taxon>Entelegynae</taxon>
        <taxon>Araneoidea</taxon>
        <taxon>Araneidae</taxon>
        <taxon>Caerostris</taxon>
    </lineage>
</organism>
<evidence type="ECO:0000313" key="1">
    <source>
        <dbReference type="EMBL" id="GIY40027.1"/>
    </source>
</evidence>